<feature type="region of interest" description="Disordered" evidence="2">
    <location>
        <begin position="1170"/>
        <end position="1193"/>
    </location>
</feature>
<dbReference type="eggNOG" id="COG1749">
    <property type="taxonomic scope" value="Bacteria"/>
</dbReference>
<dbReference type="InterPro" id="IPR046540">
    <property type="entry name" value="DMFA2_C"/>
</dbReference>
<dbReference type="Pfam" id="PF20254">
    <property type="entry name" value="DMFA2_C"/>
    <property type="match status" value="1"/>
</dbReference>
<dbReference type="KEGG" id="glj:GKIL_0461"/>
<dbReference type="EMBL" id="CP003587">
    <property type="protein sequence ID" value="AGY56707.1"/>
    <property type="molecule type" value="Genomic_DNA"/>
</dbReference>
<dbReference type="SMART" id="SM00634">
    <property type="entry name" value="BID_1"/>
    <property type="match status" value="3"/>
</dbReference>
<keyword evidence="5" id="KW-1185">Reference proteome</keyword>
<dbReference type="InterPro" id="IPR008964">
    <property type="entry name" value="Invasin/intimin_cell_adhesion"/>
</dbReference>
<evidence type="ECO:0000256" key="1">
    <source>
        <dbReference type="ARBA" id="ARBA00010116"/>
    </source>
</evidence>
<dbReference type="PATRIC" id="fig|1183438.3.peg.459"/>
<dbReference type="InterPro" id="IPR013783">
    <property type="entry name" value="Ig-like_fold"/>
</dbReference>
<protein>
    <recommendedName>
        <fullName evidence="3">Big-1 domain-containing protein</fullName>
    </recommendedName>
</protein>
<dbReference type="eggNOG" id="COG3391">
    <property type="taxonomic scope" value="Bacteria"/>
</dbReference>
<dbReference type="InterPro" id="IPR003344">
    <property type="entry name" value="Big_1_dom"/>
</dbReference>
<gene>
    <name evidence="4" type="ORF">GKIL_0461</name>
</gene>
<dbReference type="SUPFAM" id="SSF49373">
    <property type="entry name" value="Invasin/intimin cell-adhesion fragments"/>
    <property type="match status" value="4"/>
</dbReference>
<dbReference type="eggNOG" id="COG3386">
    <property type="taxonomic scope" value="Bacteria"/>
</dbReference>
<dbReference type="InterPro" id="IPR025141">
    <property type="entry name" value="DUF4082"/>
</dbReference>
<feature type="compositionally biased region" description="Low complexity" evidence="2">
    <location>
        <begin position="1181"/>
        <end position="1191"/>
    </location>
</feature>
<reference evidence="4 5" key="1">
    <citation type="journal article" date="2013" name="PLoS ONE">
        <title>Cultivation and Complete Genome Sequencing of Gloeobacter kilaueensis sp. nov., from a Lava Cave in Kilauea Caldera, Hawai'i.</title>
        <authorList>
            <person name="Saw J.H."/>
            <person name="Schatz M."/>
            <person name="Brown M.V."/>
            <person name="Kunkel D.D."/>
            <person name="Foster J.S."/>
            <person name="Shick H."/>
            <person name="Christensen S."/>
            <person name="Hou S."/>
            <person name="Wan X."/>
            <person name="Donachie S.P."/>
        </authorList>
    </citation>
    <scope>NUCLEOTIDE SEQUENCE [LARGE SCALE GENOMIC DNA]</scope>
    <source>
        <strain evidence="5">JS</strain>
    </source>
</reference>
<name>U5QCQ9_GLOK1</name>
<organism evidence="4 5">
    <name type="scientific">Gloeobacter kilaueensis (strain ATCC BAA-2537 / CCAP 1431/1 / ULC 316 / JS1)</name>
    <dbReference type="NCBI Taxonomy" id="1183438"/>
    <lineage>
        <taxon>Bacteria</taxon>
        <taxon>Bacillati</taxon>
        <taxon>Cyanobacteriota</taxon>
        <taxon>Cyanophyceae</taxon>
        <taxon>Gloeobacterales</taxon>
        <taxon>Gloeobacteraceae</taxon>
        <taxon>Gloeobacter</taxon>
    </lineage>
</organism>
<feature type="domain" description="Big-1" evidence="3">
    <location>
        <begin position="574"/>
        <end position="662"/>
    </location>
</feature>
<evidence type="ECO:0000256" key="2">
    <source>
        <dbReference type="SAM" id="MobiDB-lite"/>
    </source>
</evidence>
<dbReference type="Proteomes" id="UP000017396">
    <property type="component" value="Chromosome"/>
</dbReference>
<proteinExistence type="inferred from homology"/>
<dbReference type="Pfam" id="PF02369">
    <property type="entry name" value="Big_1"/>
    <property type="match status" value="2"/>
</dbReference>
<dbReference type="AlphaFoldDB" id="U5QCQ9"/>
<accession>U5QCQ9</accession>
<dbReference type="PROSITE" id="PS51127">
    <property type="entry name" value="BIG1"/>
    <property type="match status" value="3"/>
</dbReference>
<dbReference type="eggNOG" id="COG3525">
    <property type="taxonomic scope" value="Bacteria"/>
</dbReference>
<dbReference type="Pfam" id="PF13313">
    <property type="entry name" value="DUF4082"/>
    <property type="match status" value="2"/>
</dbReference>
<dbReference type="Gene3D" id="2.60.40.10">
    <property type="entry name" value="Immunoglobulins"/>
    <property type="match status" value="4"/>
</dbReference>
<dbReference type="STRING" id="1183438.GKIL_0461"/>
<feature type="domain" description="Big-1" evidence="3">
    <location>
        <begin position="309"/>
        <end position="403"/>
    </location>
</feature>
<evidence type="ECO:0000313" key="4">
    <source>
        <dbReference type="EMBL" id="AGY56707.1"/>
    </source>
</evidence>
<sequence length="1251" mass="127556">MFFPILTVPFLALQRLLRPLISLGLAAALLAVYLVPPSFAQTSGNQSVFTTQTPASPNVTDSTSYELGMKFVSAKAGQITAIRYWKASSDTTTTHTGKIWAANGTTPLASVNFTGETASGWQQQTLATPLAIQANTTYIVSVNTSGYFAFTKSGLATAITNGDVSSVADGANGLYGPAGSRPTSSYSSSNYFRDIVFVATTGGTSGASTITKTAGDSQTGTVGTALSTPLTAQLKDGSGNPLVGTSVSFAVTAGGGSLSSTTVSTNSSGNASSVLTLGTTAGSNTVTATAGSIGSVTFSATGNPAAANKLALTPASTTTTANAAVSYQAKVQDQYGNTVTTATASVTFSASGVTGSFSPSATVNASAGIASVTFTPSGAGTATLSASATGLTGASATLTVNSAPSGTNQSVFTTQTPASPNVTDNTSYELGMKFVSAKAGQITAIRYWKASSDTTTTHTGKIWSASGTLLASVNFTGETASGWQQQTLATPLSIQASTTYVVSVNTSNYFAFTNGALASAVVNGDLSSVADGANGVYGSAGNFPTSSYQNSNYFRDIVFVAGSSGGSSGSSTIAKTAGDSQTGTVGTALSTPLTVQLKDGSGNPLVGTSVSFAITAGGGSLSSTTMSTNSSGNASSTLTLGTTAGSNTVTATASGIGSVTFSATGNPATASKLTLSPTSATSGPNTGVSYQAKVQDQYGNTVTTATTSVSFSASGVTGSFSPSAAVNASAGIASVTFTTGSSSGSGTITATASGLTSASGTLTVSTGNPIYLENLKPGTTNWQIPSGSKSGGEIAGFAGALSVNKGEALPLMVSFDVYGSGGSPSQILGQYTVEVYRLGYYGGTGGRLMTTLGPINGYRQADCLIGDQATRLVECKWLQNATIQTGSDWTTGLYAAKLIDGRNGKQAYVWFVVRDDASHSDLLFQSSVNTFNAYNYFGGYQGGFSLYRGNDGTYNTRAFKVSFDRPYADSIGSTDPNNPMGQEYGMAYWLERQSYDVSYTTNLDVSLNASLLQQHKGFLSVGHDEYWTMEERQGVQQARDAGIHLGFFTANAAYWRVRYEPSTSGTPNRVMVCYKEAWAQDPVAPTTRFRDYPNYLPENALLGVMYIGDYNGSGYPWVVSNASDPIFANTGVTNGSAFYGIVGWEWDAVVSNGQSPSGLVTLSASPVTATTLAPADPGDPNNPSNISTSTSQTANGVRYTAASGAKVFASGAIQWANGLSTGGLPFQQLNVNILSNMGVKPYTPTSGLIVP</sequence>
<dbReference type="eggNOG" id="COG5492">
    <property type="taxonomic scope" value="Bacteria"/>
</dbReference>
<dbReference type="HOGENOM" id="CLU_011629_0_0_3"/>
<comment type="similarity">
    <text evidence="1">Belongs to the intimin/invasin family.</text>
</comment>
<dbReference type="RefSeq" id="WP_023171732.1">
    <property type="nucleotide sequence ID" value="NC_022600.1"/>
</dbReference>
<evidence type="ECO:0000259" key="3">
    <source>
        <dbReference type="PROSITE" id="PS51127"/>
    </source>
</evidence>
<feature type="domain" description="Big-1" evidence="3">
    <location>
        <begin position="211"/>
        <end position="299"/>
    </location>
</feature>
<evidence type="ECO:0000313" key="5">
    <source>
        <dbReference type="Proteomes" id="UP000017396"/>
    </source>
</evidence>